<dbReference type="CDD" id="cd04875">
    <property type="entry name" value="ACT_F4HF-DF"/>
    <property type="match status" value="1"/>
</dbReference>
<dbReference type="NCBIfam" id="TIGR00655">
    <property type="entry name" value="PurU"/>
    <property type="match status" value="1"/>
</dbReference>
<dbReference type="PANTHER" id="PTHR42706">
    <property type="entry name" value="FORMYLTETRAHYDROFOLATE DEFORMYLASE"/>
    <property type="match status" value="1"/>
</dbReference>
<dbReference type="InterPro" id="IPR002376">
    <property type="entry name" value="Formyl_transf_N"/>
</dbReference>
<dbReference type="InterPro" id="IPR036477">
    <property type="entry name" value="Formyl_transf_N_sf"/>
</dbReference>
<dbReference type="InterPro" id="IPR041729">
    <property type="entry name" value="Formyl-FH4-Hydrolase_C"/>
</dbReference>
<dbReference type="GO" id="GO:0006189">
    <property type="term" value="P:'de novo' IMP biosynthetic process"/>
    <property type="evidence" value="ECO:0007669"/>
    <property type="project" value="InterPro"/>
</dbReference>
<feature type="signal peptide" evidence="3">
    <location>
        <begin position="1"/>
        <end position="22"/>
    </location>
</feature>
<gene>
    <name evidence="5" type="ORF">DBRI00130_LOCUS22053</name>
</gene>
<dbReference type="NCBIfam" id="NF004684">
    <property type="entry name" value="PRK06027.1"/>
    <property type="match status" value="1"/>
</dbReference>
<dbReference type="InterPro" id="IPR045865">
    <property type="entry name" value="ACT-like_dom_sf"/>
</dbReference>
<dbReference type="Gene3D" id="3.30.70.260">
    <property type="match status" value="1"/>
</dbReference>
<dbReference type="PANTHER" id="PTHR42706:SF1">
    <property type="entry name" value="FORMYLTETRAHYDROFOLATE DEFORMYLASE 2, MITOCHONDRIAL"/>
    <property type="match status" value="1"/>
</dbReference>
<dbReference type="GO" id="GO:0006730">
    <property type="term" value="P:one-carbon metabolic process"/>
    <property type="evidence" value="ECO:0007669"/>
    <property type="project" value="UniProtKB-KW"/>
</dbReference>
<dbReference type="Pfam" id="PF00551">
    <property type="entry name" value="Formyl_trans_N"/>
    <property type="match status" value="1"/>
</dbReference>
<evidence type="ECO:0000313" key="5">
    <source>
        <dbReference type="EMBL" id="CAE4620841.1"/>
    </source>
</evidence>
<evidence type="ECO:0000256" key="2">
    <source>
        <dbReference type="ARBA" id="ARBA00022801"/>
    </source>
</evidence>
<name>A0A7S4RQ50_9STRA</name>
<dbReference type="SUPFAM" id="SSF53328">
    <property type="entry name" value="Formyltransferase"/>
    <property type="match status" value="1"/>
</dbReference>
<dbReference type="SUPFAM" id="SSF55021">
    <property type="entry name" value="ACT-like"/>
    <property type="match status" value="1"/>
</dbReference>
<reference evidence="5" key="1">
    <citation type="submission" date="2021-01" db="EMBL/GenBank/DDBJ databases">
        <authorList>
            <person name="Corre E."/>
            <person name="Pelletier E."/>
            <person name="Niang G."/>
            <person name="Scheremetjew M."/>
            <person name="Finn R."/>
            <person name="Kale V."/>
            <person name="Holt S."/>
            <person name="Cochrane G."/>
            <person name="Meng A."/>
            <person name="Brown T."/>
            <person name="Cohen L."/>
        </authorList>
    </citation>
    <scope>NUCLEOTIDE SEQUENCE</scope>
    <source>
        <strain evidence="5">GSO104</strain>
    </source>
</reference>
<organism evidence="5">
    <name type="scientific">Ditylum brightwellii</name>
    <dbReference type="NCBI Taxonomy" id="49249"/>
    <lineage>
        <taxon>Eukaryota</taxon>
        <taxon>Sar</taxon>
        <taxon>Stramenopiles</taxon>
        <taxon>Ochrophyta</taxon>
        <taxon>Bacillariophyta</taxon>
        <taxon>Mediophyceae</taxon>
        <taxon>Lithodesmiophycidae</taxon>
        <taxon>Lithodesmiales</taxon>
        <taxon>Lithodesmiaceae</taxon>
        <taxon>Ditylum</taxon>
    </lineage>
</organism>
<dbReference type="InterPro" id="IPR044074">
    <property type="entry name" value="PurU_ACT"/>
</dbReference>
<evidence type="ECO:0000256" key="1">
    <source>
        <dbReference type="ARBA" id="ARBA00022563"/>
    </source>
</evidence>
<dbReference type="CDD" id="cd08648">
    <property type="entry name" value="FMT_core_Formyl-FH4-Hydrolase_C"/>
    <property type="match status" value="1"/>
</dbReference>
<keyword evidence="3" id="KW-0732">Signal</keyword>
<protein>
    <recommendedName>
        <fullName evidence="4">Formyl transferase N-terminal domain-containing protein</fullName>
    </recommendedName>
</protein>
<dbReference type="EMBL" id="HBNS01028047">
    <property type="protein sequence ID" value="CAE4620841.1"/>
    <property type="molecule type" value="Transcribed_RNA"/>
</dbReference>
<dbReference type="PRINTS" id="PR01575">
    <property type="entry name" value="FFH4HYDRLASE"/>
</dbReference>
<proteinExistence type="inferred from homology"/>
<evidence type="ECO:0000259" key="4">
    <source>
        <dbReference type="Pfam" id="PF00551"/>
    </source>
</evidence>
<dbReference type="AlphaFoldDB" id="A0A7S4RQ50"/>
<sequence>MNLSFLIPAVAFVLLHLPYVVPFIFSVPHPHRKVSPTTCTVLNLEAITNSMSSDERMDDDRPQYATLRVHGPDSRGIVAAFSQLLYGHGCGIFDAEQSTDRAYNLFFQRIHFDYSSMLTDRVTLDRGIKEVCDRFKMTYQLNWGDRKKNVCIMVSKYDHCLWELLLRHREGELDCNLKLIISNHPDLKPIADSFNIPFEVFKITKDTRAEQESKELELMQKTYDIDLVIMARYMQIISDDFCRVFQHRVINIHHSFLPAFVGGKPYHRAHERGVKLIGATAHYATADLDEGPIIEQDITRISHRDEVNDLIRKGRLLEKNTLVTAVKSHLEDRIIVYNNKCVVFGD</sequence>
<keyword evidence="2" id="KW-0378">Hydrolase</keyword>
<dbReference type="Gene3D" id="3.40.50.170">
    <property type="entry name" value="Formyl transferase, N-terminal domain"/>
    <property type="match status" value="1"/>
</dbReference>
<feature type="chain" id="PRO_5030515676" description="Formyl transferase N-terminal domain-containing protein" evidence="3">
    <location>
        <begin position="23"/>
        <end position="346"/>
    </location>
</feature>
<feature type="domain" description="Formyl transferase N-terminal" evidence="4">
    <location>
        <begin position="148"/>
        <end position="326"/>
    </location>
</feature>
<dbReference type="GO" id="GO:0008864">
    <property type="term" value="F:formyltetrahydrofolate deformylase activity"/>
    <property type="evidence" value="ECO:0007669"/>
    <property type="project" value="InterPro"/>
</dbReference>
<accession>A0A7S4RQ50</accession>
<keyword evidence="1" id="KW-0554">One-carbon metabolism</keyword>
<evidence type="ECO:0000256" key="3">
    <source>
        <dbReference type="SAM" id="SignalP"/>
    </source>
</evidence>
<dbReference type="InterPro" id="IPR004810">
    <property type="entry name" value="PurU"/>
</dbReference>
<dbReference type="HAMAP" id="MF_01927">
    <property type="entry name" value="PurU"/>
    <property type="match status" value="1"/>
</dbReference>